<proteinExistence type="predicted"/>
<dbReference type="PANTHER" id="PTHR37809:SF1">
    <property type="entry name" value="RIBOSOMAL PROTEIN S12 METHYLTHIOTRANSFERASE ACCESSORY FACTOR YCAO"/>
    <property type="match status" value="1"/>
</dbReference>
<evidence type="ECO:0000313" key="2">
    <source>
        <dbReference type="EMBL" id="MDR6288596.1"/>
    </source>
</evidence>
<evidence type="ECO:0000259" key="1">
    <source>
        <dbReference type="PROSITE" id="PS51664"/>
    </source>
</evidence>
<reference evidence="2 3" key="1">
    <citation type="submission" date="2023-07" db="EMBL/GenBank/DDBJ databases">
        <title>Sorghum-associated microbial communities from plants grown in Nebraska, USA.</title>
        <authorList>
            <person name="Schachtman D."/>
        </authorList>
    </citation>
    <scope>NUCLEOTIDE SEQUENCE [LARGE SCALE GENOMIC DNA]</scope>
    <source>
        <strain evidence="2 3">584</strain>
    </source>
</reference>
<keyword evidence="2" id="KW-0687">Ribonucleoprotein</keyword>
<dbReference type="EMBL" id="JAVDPW010000002">
    <property type="protein sequence ID" value="MDR6288596.1"/>
    <property type="molecule type" value="Genomic_DNA"/>
</dbReference>
<dbReference type="Proteomes" id="UP001262410">
    <property type="component" value="Unassembled WGS sequence"/>
</dbReference>
<keyword evidence="2" id="KW-0689">Ribosomal protein</keyword>
<dbReference type="InterPro" id="IPR003776">
    <property type="entry name" value="YcaO-like_dom"/>
</dbReference>
<keyword evidence="3" id="KW-1185">Reference proteome</keyword>
<sequence length="446" mass="47251">MRNGWNGPPYLEAAEALAGGDAGSSPEAAQFLASLGYARDQLSPAEIDNRAGLLRFAARMGTLLPYRGPDAPGLLFFLGMFDARAIDGRDGEAAPVSTIGAALEPGRAFEASVGEAVEYASQLERGDEALARPDPAMLEGFTPAERSALAASLCLDDASSLATLPWLPARRLGDGAATILPADLCLRRPSSPDAARAAAPLSIGCAAAPTLEEAVLRGLLELVERDAAALWWHGGQPAAVLPLDGIASLQASELLREIRRGSDRRATWLLDVTTEIGIPCVAALSVNRDGRRIACGLAAALSPDRAAGSAIREMCQYELGYHLIDVKRHANPDHELSEQEIEQLRRGAEILPDTQPLLHSALGPRRHPATDELDPAEAVDWVVSRLQAAGFQARFADLTRAEFGIPVAKVVVPGLQLDPSDAITPRLRAAMRRSGVAEGVPRLSLH</sequence>
<dbReference type="GO" id="GO:0005840">
    <property type="term" value="C:ribosome"/>
    <property type="evidence" value="ECO:0007669"/>
    <property type="project" value="UniProtKB-KW"/>
</dbReference>
<evidence type="ECO:0000313" key="3">
    <source>
        <dbReference type="Proteomes" id="UP001262410"/>
    </source>
</evidence>
<name>A0ABU1JJ17_9PROT</name>
<dbReference type="RefSeq" id="WP_309792605.1">
    <property type="nucleotide sequence ID" value="NZ_JAVDPW010000002.1"/>
</dbReference>
<organism evidence="2 3">
    <name type="scientific">Inquilinus ginsengisoli</name>
    <dbReference type="NCBI Taxonomy" id="363840"/>
    <lineage>
        <taxon>Bacteria</taxon>
        <taxon>Pseudomonadati</taxon>
        <taxon>Pseudomonadota</taxon>
        <taxon>Alphaproteobacteria</taxon>
        <taxon>Rhodospirillales</taxon>
        <taxon>Rhodospirillaceae</taxon>
        <taxon>Inquilinus</taxon>
    </lineage>
</organism>
<dbReference type="PROSITE" id="PS51664">
    <property type="entry name" value="YCAO"/>
    <property type="match status" value="1"/>
</dbReference>
<accession>A0ABU1JJ17</accession>
<gene>
    <name evidence="2" type="ORF">E9232_001103</name>
</gene>
<dbReference type="Pfam" id="PF02624">
    <property type="entry name" value="YcaO"/>
    <property type="match status" value="1"/>
</dbReference>
<protein>
    <submittedName>
        <fullName evidence="2">Ribosomal protein S12 methylthiotransferase accessory factor</fullName>
    </submittedName>
</protein>
<dbReference type="Gene3D" id="3.30.1330.230">
    <property type="match status" value="2"/>
</dbReference>
<feature type="domain" description="YcaO" evidence="1">
    <location>
        <begin position="100"/>
        <end position="446"/>
    </location>
</feature>
<dbReference type="PANTHER" id="PTHR37809">
    <property type="entry name" value="RIBOSOMAL PROTEIN S12 METHYLTHIOTRANSFERASE ACCESSORY FACTOR YCAO"/>
    <property type="match status" value="1"/>
</dbReference>
<comment type="caution">
    <text evidence="2">The sequence shown here is derived from an EMBL/GenBank/DDBJ whole genome shotgun (WGS) entry which is preliminary data.</text>
</comment>